<accession>A0A0F9G962</accession>
<gene>
    <name evidence="1" type="ORF">LCGC14_1854840</name>
</gene>
<organism evidence="1">
    <name type="scientific">marine sediment metagenome</name>
    <dbReference type="NCBI Taxonomy" id="412755"/>
    <lineage>
        <taxon>unclassified sequences</taxon>
        <taxon>metagenomes</taxon>
        <taxon>ecological metagenomes</taxon>
    </lineage>
</organism>
<comment type="caution">
    <text evidence="1">The sequence shown here is derived from an EMBL/GenBank/DDBJ whole genome shotgun (WGS) entry which is preliminary data.</text>
</comment>
<dbReference type="EMBL" id="LAZR01018682">
    <property type="protein sequence ID" value="KKL95414.1"/>
    <property type="molecule type" value="Genomic_DNA"/>
</dbReference>
<sequence length="109" mass="11940">MGQHPDRDYCCARCCFVGTKLEVAKHSRGCKVEPIALNPLSLNVEGGMTEEDCDICGGSGLTTNRFDPYEALDEILAIALSIHLVSSDDQPKIEKQVHALRAYITGMEK</sequence>
<protein>
    <submittedName>
        <fullName evidence="1">Uncharacterized protein</fullName>
    </submittedName>
</protein>
<name>A0A0F9G962_9ZZZZ</name>
<evidence type="ECO:0000313" key="1">
    <source>
        <dbReference type="EMBL" id="KKL95414.1"/>
    </source>
</evidence>
<reference evidence="1" key="1">
    <citation type="journal article" date="2015" name="Nature">
        <title>Complex archaea that bridge the gap between prokaryotes and eukaryotes.</title>
        <authorList>
            <person name="Spang A."/>
            <person name="Saw J.H."/>
            <person name="Jorgensen S.L."/>
            <person name="Zaremba-Niedzwiedzka K."/>
            <person name="Martijn J."/>
            <person name="Lind A.E."/>
            <person name="van Eijk R."/>
            <person name="Schleper C."/>
            <person name="Guy L."/>
            <person name="Ettema T.J."/>
        </authorList>
    </citation>
    <scope>NUCLEOTIDE SEQUENCE</scope>
</reference>
<proteinExistence type="predicted"/>
<dbReference type="AlphaFoldDB" id="A0A0F9G962"/>